<evidence type="ECO:0000313" key="2">
    <source>
        <dbReference type="EMBL" id="GFA46351.1"/>
    </source>
</evidence>
<protein>
    <submittedName>
        <fullName evidence="2">Uncharacterized protein</fullName>
    </submittedName>
</protein>
<gene>
    <name evidence="2" type="ORF">Tci_618323</name>
</gene>
<feature type="region of interest" description="Disordered" evidence="1">
    <location>
        <begin position="150"/>
        <end position="194"/>
    </location>
</feature>
<dbReference type="AlphaFoldDB" id="A0A699JM66"/>
<reference evidence="2" key="1">
    <citation type="journal article" date="2019" name="Sci. Rep.">
        <title>Draft genome of Tanacetum cinerariifolium, the natural source of mosquito coil.</title>
        <authorList>
            <person name="Yamashiro T."/>
            <person name="Shiraishi A."/>
            <person name="Satake H."/>
            <person name="Nakayama K."/>
        </authorList>
    </citation>
    <scope>NUCLEOTIDE SEQUENCE</scope>
</reference>
<evidence type="ECO:0000256" key="1">
    <source>
        <dbReference type="SAM" id="MobiDB-lite"/>
    </source>
</evidence>
<feature type="non-terminal residue" evidence="2">
    <location>
        <position position="1"/>
    </location>
</feature>
<dbReference type="EMBL" id="BKCJ010428541">
    <property type="protein sequence ID" value="GFA46351.1"/>
    <property type="molecule type" value="Genomic_DNA"/>
</dbReference>
<name>A0A699JM66_TANCI</name>
<accession>A0A699JM66</accession>
<feature type="compositionally biased region" description="Basic and acidic residues" evidence="1">
    <location>
        <begin position="181"/>
        <end position="194"/>
    </location>
</feature>
<proteinExistence type="predicted"/>
<organism evidence="2">
    <name type="scientific">Tanacetum cinerariifolium</name>
    <name type="common">Dalmatian daisy</name>
    <name type="synonym">Chrysanthemum cinerariifolium</name>
    <dbReference type="NCBI Taxonomy" id="118510"/>
    <lineage>
        <taxon>Eukaryota</taxon>
        <taxon>Viridiplantae</taxon>
        <taxon>Streptophyta</taxon>
        <taxon>Embryophyta</taxon>
        <taxon>Tracheophyta</taxon>
        <taxon>Spermatophyta</taxon>
        <taxon>Magnoliopsida</taxon>
        <taxon>eudicotyledons</taxon>
        <taxon>Gunneridae</taxon>
        <taxon>Pentapetalae</taxon>
        <taxon>asterids</taxon>
        <taxon>campanulids</taxon>
        <taxon>Asterales</taxon>
        <taxon>Asteraceae</taxon>
        <taxon>Asteroideae</taxon>
        <taxon>Anthemideae</taxon>
        <taxon>Anthemidinae</taxon>
        <taxon>Tanacetum</taxon>
    </lineage>
</organism>
<comment type="caution">
    <text evidence="2">The sequence shown here is derived from an EMBL/GenBank/DDBJ whole genome shotgun (WGS) entry which is preliminary data.</text>
</comment>
<sequence>IRQRHIDKDPCVSASSGLFAFACGPTPTPISVNSCVVNGVRFVVHSHDEGRTTQNNDICSSGDKNKEMYYGQLEEIVEFSLKDLDFATLHIDAQSMDVDALPDTIDVNEDDDIIDDEDALPHDLADSDDEDLVNVDVDDDDVAVVYSNVSRCSKGHGGDGGGDDRLPPHQIGCGNPKTHLGRQESRHAEYPQRN</sequence>